<accession>A0A1M7CWW1</accession>
<proteinExistence type="predicted"/>
<protein>
    <recommendedName>
        <fullName evidence="1">Beta-lactamase-related domain-containing protein</fullName>
    </recommendedName>
</protein>
<dbReference type="InterPro" id="IPR001466">
    <property type="entry name" value="Beta-lactam-related"/>
</dbReference>
<evidence type="ECO:0000259" key="1">
    <source>
        <dbReference type="Pfam" id="PF00144"/>
    </source>
</evidence>
<evidence type="ECO:0000313" key="3">
    <source>
        <dbReference type="Proteomes" id="UP000189935"/>
    </source>
</evidence>
<dbReference type="PANTHER" id="PTHR43283">
    <property type="entry name" value="BETA-LACTAMASE-RELATED"/>
    <property type="match status" value="1"/>
</dbReference>
<dbReference type="PANTHER" id="PTHR43283:SF7">
    <property type="entry name" value="BETA-LACTAMASE-RELATED DOMAIN-CONTAINING PROTEIN"/>
    <property type="match status" value="1"/>
</dbReference>
<organism evidence="2 3">
    <name type="scientific">Bradyrhizobium lablabi</name>
    <dbReference type="NCBI Taxonomy" id="722472"/>
    <lineage>
        <taxon>Bacteria</taxon>
        <taxon>Pseudomonadati</taxon>
        <taxon>Pseudomonadota</taxon>
        <taxon>Alphaproteobacteria</taxon>
        <taxon>Hyphomicrobiales</taxon>
        <taxon>Nitrobacteraceae</taxon>
        <taxon>Bradyrhizobium</taxon>
    </lineage>
</organism>
<dbReference type="OrthoDB" id="9814204at2"/>
<dbReference type="Proteomes" id="UP000189935">
    <property type="component" value="Chromosome I"/>
</dbReference>
<dbReference type="InterPro" id="IPR012338">
    <property type="entry name" value="Beta-lactam/transpept-like"/>
</dbReference>
<reference evidence="2 3" key="1">
    <citation type="submission" date="2016-11" db="EMBL/GenBank/DDBJ databases">
        <authorList>
            <person name="Jaros S."/>
            <person name="Januszkiewicz K."/>
            <person name="Wedrychowicz H."/>
        </authorList>
    </citation>
    <scope>NUCLEOTIDE SEQUENCE [LARGE SCALE GENOMIC DNA]</scope>
    <source>
        <strain evidence="2 3">GAS499</strain>
    </source>
</reference>
<dbReference type="EMBL" id="LT670844">
    <property type="protein sequence ID" value="SHL71714.1"/>
    <property type="molecule type" value="Genomic_DNA"/>
</dbReference>
<gene>
    <name evidence="2" type="ORF">SAMN05444159_6631</name>
</gene>
<dbReference type="Gene3D" id="3.40.710.10">
    <property type="entry name" value="DD-peptidase/beta-lactamase superfamily"/>
    <property type="match status" value="1"/>
</dbReference>
<dbReference type="SUPFAM" id="SSF56601">
    <property type="entry name" value="beta-lactamase/transpeptidase-like"/>
    <property type="match status" value="1"/>
</dbReference>
<dbReference type="Pfam" id="PF00144">
    <property type="entry name" value="Beta-lactamase"/>
    <property type="match status" value="1"/>
</dbReference>
<dbReference type="RefSeq" id="WP_079543779.1">
    <property type="nucleotide sequence ID" value="NZ_LT670844.1"/>
</dbReference>
<evidence type="ECO:0000313" key="2">
    <source>
        <dbReference type="EMBL" id="SHL71714.1"/>
    </source>
</evidence>
<name>A0A1M7CWW1_9BRAD</name>
<feature type="domain" description="Beta-lactamase-related" evidence="1">
    <location>
        <begin position="85"/>
        <end position="385"/>
    </location>
</feature>
<dbReference type="InterPro" id="IPR050789">
    <property type="entry name" value="Diverse_Enzym_Activities"/>
</dbReference>
<dbReference type="AlphaFoldDB" id="A0A1M7CWW1"/>
<sequence>MPADQLMGDFPPAPDRLVTLSNWRKAPFNSWGFRNVRRLLPTANIAAAGRPLALEMAPEEIGHIGFTGHDGRPTTLSHALRATDTDAFVVLRRGRIAMEWYGSGMSATTPHIVFSVSKSICGTLGGILADRGLLDPDDRVIDYVPELKSSVYAGCTIRHLLDMAVGIAFNEDYEDPRGDVVRYRHAAGWDPLPAGEAPIDLRGFLALQKPDGQKHGELFHYVSTNTDVLGWVYERACDQPYADILSEYLWAPLGAERDAYITVDAQNAMRAAGGVCVTPRDLARFGEMIRRRGVADGRQVVPGEWIDDINERGDPEAWARSELAELFPQASYRSQWYRVDRVKRVLCAFGIHGQWIYIHPEAELVIIRMASEATPLDPDRVRGWRRGFDAIADYFL</sequence>